<dbReference type="RefSeq" id="WP_328856900.1">
    <property type="nucleotide sequence ID" value="NZ_CP108021.1"/>
</dbReference>
<protein>
    <recommendedName>
        <fullName evidence="4">Portal protein</fullName>
    </recommendedName>
</protein>
<dbReference type="KEGG" id="whr:OG579_17030"/>
<accession>A0AAU4K013</accession>
<dbReference type="EMBL" id="CP108021">
    <property type="protein sequence ID" value="WUM19391.1"/>
    <property type="molecule type" value="Genomic_DNA"/>
</dbReference>
<keyword evidence="3" id="KW-1185">Reference proteome</keyword>
<evidence type="ECO:0000256" key="1">
    <source>
        <dbReference type="SAM" id="MobiDB-lite"/>
    </source>
</evidence>
<gene>
    <name evidence="2" type="ORF">OG579_17030</name>
</gene>
<name>A0AAU4K013_9NOCA</name>
<feature type="compositionally biased region" description="Pro residues" evidence="1">
    <location>
        <begin position="487"/>
        <end position="501"/>
    </location>
</feature>
<evidence type="ECO:0008006" key="4">
    <source>
        <dbReference type="Google" id="ProtNLM"/>
    </source>
</evidence>
<dbReference type="Proteomes" id="UP001432128">
    <property type="component" value="Chromosome"/>
</dbReference>
<sequence>MPRPESSSRIIASSALAIPRRRRARSQLATSTIPIVDGLGRARGSITAAAQALTGPKASVASKVNTEQWQTEVWGLRHEVPELRFVADRQASAASQCRLFIGQTPKPGDEPVPLDDSAPQVLRELNESMFGQLAQTQQAMFRAAQQVVNGGETELLVSVDDDQRWSWSAWAPNEVTGSAVTGWAIREGTQSRPINPDRELLVRSWRPAPEQIMFADSPVRSLLPVLRELVSLTKYVSAQMDSRLAGAGLLLVPAGIKPMGGQFDEQNKTLTFAQALAETMMVPLVDRDDASSMVPLIAEVEPALIEKIRHITFASTLDPHAAELRSELIRRIGLGMDTDPSVLLGQGEANHWSGWLIAEDEVRLSVAPVAAIICHSLTQFWLSSLLTEMGLSPADAARYQVWFDASPLELRPDRSKDAQTLHTQRIVGAATARRESGFNDGDAPTAEELRYAVLQDLLTARPELAEAILPAMGINLALPEIVTPTTPALPPDRPAPDPAPAPSADDKSVQFGAPDTLDDGPPQ</sequence>
<evidence type="ECO:0000313" key="2">
    <source>
        <dbReference type="EMBL" id="WUM19391.1"/>
    </source>
</evidence>
<proteinExistence type="predicted"/>
<organism evidence="2 3">
    <name type="scientific">Williamsia herbipolensis</name>
    <dbReference type="NCBI Taxonomy" id="1603258"/>
    <lineage>
        <taxon>Bacteria</taxon>
        <taxon>Bacillati</taxon>
        <taxon>Actinomycetota</taxon>
        <taxon>Actinomycetes</taxon>
        <taxon>Mycobacteriales</taxon>
        <taxon>Nocardiaceae</taxon>
        <taxon>Williamsia</taxon>
    </lineage>
</organism>
<feature type="region of interest" description="Disordered" evidence="1">
    <location>
        <begin position="483"/>
        <end position="523"/>
    </location>
</feature>
<reference evidence="2 3" key="1">
    <citation type="submission" date="2022-10" db="EMBL/GenBank/DDBJ databases">
        <title>The complete genomes of actinobacterial strains from the NBC collection.</title>
        <authorList>
            <person name="Joergensen T.S."/>
            <person name="Alvarez Arevalo M."/>
            <person name="Sterndorff E.B."/>
            <person name="Faurdal D."/>
            <person name="Vuksanovic O."/>
            <person name="Mourched A.-S."/>
            <person name="Charusanti P."/>
            <person name="Shaw S."/>
            <person name="Blin K."/>
            <person name="Weber T."/>
        </authorList>
    </citation>
    <scope>NUCLEOTIDE SEQUENCE [LARGE SCALE GENOMIC DNA]</scope>
    <source>
        <strain evidence="2 3">NBC_00319</strain>
    </source>
</reference>
<dbReference type="AlphaFoldDB" id="A0AAU4K013"/>
<evidence type="ECO:0000313" key="3">
    <source>
        <dbReference type="Proteomes" id="UP001432128"/>
    </source>
</evidence>